<dbReference type="eggNOG" id="COG4644">
    <property type="taxonomic scope" value="Bacteria"/>
</dbReference>
<sequence length="197" mass="22930">MSMDIYRYRNFTDKDFLSLQGEIFPHALENDNAINLMKIAISKLRKKNIILPGITVLEKAVNQARIKAEEHIFEIINNSLSKQQKLLMNILINGEDEEAVTKLGWLRSDNGFPSPRTFIETIDKLNEIRKLRLDLNIKRLHRNRIRQLYRLGSKYEPHSFLQKAVGHLKEMTGVNEDLLKHISPLAWSLLICLENIT</sequence>
<feature type="domain" description="DUF4158" evidence="1">
    <location>
        <begin position="4"/>
        <end position="64"/>
    </location>
</feature>
<dbReference type="InterPro" id="IPR025296">
    <property type="entry name" value="DUF4158"/>
</dbReference>
<evidence type="ECO:0000313" key="3">
    <source>
        <dbReference type="Proteomes" id="UP000013378"/>
    </source>
</evidence>
<reference evidence="2 3" key="1">
    <citation type="journal article" date="2015" name="Geomicrobiol. J.">
        <title>Caldisalinibacter kiritimatiensis gen. nov., sp. nov., a moderately thermohalophilic thiosulfate-reducing bacterium from a hypersaline microbial mat.</title>
        <authorList>
            <person name="Ben Hania W."/>
            <person name="Joseph M."/>
            <person name="Fiebig A."/>
            <person name="Bunk B."/>
            <person name="Klenk H.-P."/>
            <person name="Fardeau M.-L."/>
            <person name="Spring S."/>
        </authorList>
    </citation>
    <scope>NUCLEOTIDE SEQUENCE [LARGE SCALE GENOMIC DNA]</scope>
    <source>
        <strain evidence="2 3">L21-TH-D2</strain>
    </source>
</reference>
<gene>
    <name evidence="2" type="ORF">L21TH_1289</name>
</gene>
<dbReference type="EMBL" id="ARZA01000130">
    <property type="protein sequence ID" value="EOD00688.1"/>
    <property type="molecule type" value="Genomic_DNA"/>
</dbReference>
<comment type="caution">
    <text evidence="2">The sequence shown here is derived from an EMBL/GenBank/DDBJ whole genome shotgun (WGS) entry which is preliminary data.</text>
</comment>
<organism evidence="2 3">
    <name type="scientific">Caldisalinibacter kiritimatiensis</name>
    <dbReference type="NCBI Taxonomy" id="1304284"/>
    <lineage>
        <taxon>Bacteria</taxon>
        <taxon>Bacillati</taxon>
        <taxon>Bacillota</taxon>
        <taxon>Tissierellia</taxon>
        <taxon>Tissierellales</taxon>
        <taxon>Thermohalobacteraceae</taxon>
        <taxon>Caldisalinibacter</taxon>
    </lineage>
</organism>
<dbReference type="STRING" id="1304284.L21TH_1289"/>
<protein>
    <submittedName>
        <fullName evidence="2">Transposase Tn3 family protein</fullName>
    </submittedName>
</protein>
<accession>R1AU49</accession>
<dbReference type="Pfam" id="PF13700">
    <property type="entry name" value="DUF4158"/>
    <property type="match status" value="1"/>
</dbReference>
<proteinExistence type="predicted"/>
<name>R1AU49_9FIRM</name>
<evidence type="ECO:0000259" key="1">
    <source>
        <dbReference type="Pfam" id="PF13700"/>
    </source>
</evidence>
<dbReference type="AlphaFoldDB" id="R1AU49"/>
<evidence type="ECO:0000313" key="2">
    <source>
        <dbReference type="EMBL" id="EOD00688.1"/>
    </source>
</evidence>
<keyword evidence="3" id="KW-1185">Reference proteome</keyword>
<dbReference type="Proteomes" id="UP000013378">
    <property type="component" value="Unassembled WGS sequence"/>
</dbReference>